<evidence type="ECO:0000313" key="3">
    <source>
        <dbReference type="EMBL" id="MBM7561310.1"/>
    </source>
</evidence>
<keyword evidence="3" id="KW-0282">Flagellum</keyword>
<keyword evidence="3" id="KW-0966">Cell projection</keyword>
<name>A0ABS2MPI1_9FIRM</name>
<feature type="compositionally biased region" description="Basic and acidic residues" evidence="1">
    <location>
        <begin position="117"/>
        <end position="136"/>
    </location>
</feature>
<evidence type="ECO:0000313" key="4">
    <source>
        <dbReference type="Proteomes" id="UP000767854"/>
    </source>
</evidence>
<keyword evidence="4" id="KW-1185">Reference proteome</keyword>
<dbReference type="Pfam" id="PF10135">
    <property type="entry name" value="Rod-binding"/>
    <property type="match status" value="1"/>
</dbReference>
<feature type="domain" description="Flagellar protein FlgJ N-terminal" evidence="2">
    <location>
        <begin position="61"/>
        <end position="107"/>
    </location>
</feature>
<feature type="region of interest" description="Disordered" evidence="1">
    <location>
        <begin position="1"/>
        <end position="27"/>
    </location>
</feature>
<dbReference type="Proteomes" id="UP000767854">
    <property type="component" value="Unassembled WGS sequence"/>
</dbReference>
<keyword evidence="3" id="KW-0969">Cilium</keyword>
<evidence type="ECO:0000259" key="2">
    <source>
        <dbReference type="Pfam" id="PF10135"/>
    </source>
</evidence>
<dbReference type="InterPro" id="IPR019301">
    <property type="entry name" value="Flagellar_prot_FlgJ_N"/>
</dbReference>
<reference evidence="3 4" key="1">
    <citation type="submission" date="2021-01" db="EMBL/GenBank/DDBJ databases">
        <title>Genomic Encyclopedia of Type Strains, Phase IV (KMG-IV): sequencing the most valuable type-strain genomes for metagenomic binning, comparative biology and taxonomic classification.</title>
        <authorList>
            <person name="Goeker M."/>
        </authorList>
    </citation>
    <scope>NUCLEOTIDE SEQUENCE [LARGE SCALE GENOMIC DNA]</scope>
    <source>
        <strain evidence="3 4">DSM 24436</strain>
    </source>
</reference>
<feature type="region of interest" description="Disordered" evidence="1">
    <location>
        <begin position="116"/>
        <end position="136"/>
    </location>
</feature>
<feature type="compositionally biased region" description="Polar residues" evidence="1">
    <location>
        <begin position="1"/>
        <end position="12"/>
    </location>
</feature>
<sequence>MKIDGISSSETYALQAETHKESESTDAFKTALEKAAQSGDMDQLKEACTQFESYFINTLFKQMRSSGTIGAVEDKSQAREYFEGMLDEELSKEMTKSGGVGIADMLFDNLKKAYASTDDKGKDDSEKDYEPLDLKV</sequence>
<evidence type="ECO:0000256" key="1">
    <source>
        <dbReference type="SAM" id="MobiDB-lite"/>
    </source>
</evidence>
<dbReference type="RefSeq" id="WP_204662677.1">
    <property type="nucleotide sequence ID" value="NZ_JAFBDT010000004.1"/>
</dbReference>
<dbReference type="EMBL" id="JAFBDT010000004">
    <property type="protein sequence ID" value="MBM7561310.1"/>
    <property type="molecule type" value="Genomic_DNA"/>
</dbReference>
<comment type="caution">
    <text evidence="3">The sequence shown here is derived from an EMBL/GenBank/DDBJ whole genome shotgun (WGS) entry which is preliminary data.</text>
</comment>
<gene>
    <name evidence="3" type="ORF">JOC49_000830</name>
</gene>
<proteinExistence type="predicted"/>
<organism evidence="3 4">
    <name type="scientific">Fusibacter tunisiensis</name>
    <dbReference type="NCBI Taxonomy" id="1008308"/>
    <lineage>
        <taxon>Bacteria</taxon>
        <taxon>Bacillati</taxon>
        <taxon>Bacillota</taxon>
        <taxon>Clostridia</taxon>
        <taxon>Eubacteriales</taxon>
        <taxon>Eubacteriales Family XII. Incertae Sedis</taxon>
        <taxon>Fusibacter</taxon>
    </lineage>
</organism>
<accession>A0ABS2MPI1</accession>
<protein>
    <submittedName>
        <fullName evidence="3">Flagellar protein FlgJ</fullName>
    </submittedName>
</protein>